<evidence type="ECO:0000313" key="2">
    <source>
        <dbReference type="EMBL" id="MBE9033454.1"/>
    </source>
</evidence>
<protein>
    <submittedName>
        <fullName evidence="2">Uncharacterized protein</fullName>
    </submittedName>
</protein>
<evidence type="ECO:0000256" key="1">
    <source>
        <dbReference type="SAM" id="Phobius"/>
    </source>
</evidence>
<accession>A0A928Z651</accession>
<proteinExistence type="predicted"/>
<sequence length="120" mass="13219">TTRLEVDATLASNRWAIYELQLLDQNNKLVLAGIKNAGQGTQRGARAARNMGFDLKLDKAEPFKVAISLIELSDPQGKAVQEALAFRVTTKVGLIDTVPLWFALISLLGLGLISWSRRRD</sequence>
<dbReference type="AlphaFoldDB" id="A0A928Z651"/>
<keyword evidence="1" id="KW-1133">Transmembrane helix</keyword>
<gene>
    <name evidence="2" type="ORF">IQ266_27360</name>
</gene>
<dbReference type="EMBL" id="JADEXQ010000206">
    <property type="protein sequence ID" value="MBE9033454.1"/>
    <property type="molecule type" value="Genomic_DNA"/>
</dbReference>
<reference evidence="2" key="1">
    <citation type="submission" date="2020-10" db="EMBL/GenBank/DDBJ databases">
        <authorList>
            <person name="Castelo-Branco R."/>
            <person name="Eusebio N."/>
            <person name="Adriana R."/>
            <person name="Vieira A."/>
            <person name="Brugerolle De Fraissinette N."/>
            <person name="Rezende De Castro R."/>
            <person name="Schneider M.P."/>
            <person name="Vasconcelos V."/>
            <person name="Leao P.N."/>
        </authorList>
    </citation>
    <scope>NUCLEOTIDE SEQUENCE</scope>
    <source>
        <strain evidence="2">LEGE 11480</strain>
    </source>
</reference>
<keyword evidence="1" id="KW-0472">Membrane</keyword>
<evidence type="ECO:0000313" key="3">
    <source>
        <dbReference type="Proteomes" id="UP000625316"/>
    </source>
</evidence>
<dbReference type="Proteomes" id="UP000625316">
    <property type="component" value="Unassembled WGS sequence"/>
</dbReference>
<organism evidence="2 3">
    <name type="scientific">Romeriopsis navalis LEGE 11480</name>
    <dbReference type="NCBI Taxonomy" id="2777977"/>
    <lineage>
        <taxon>Bacteria</taxon>
        <taxon>Bacillati</taxon>
        <taxon>Cyanobacteriota</taxon>
        <taxon>Cyanophyceae</taxon>
        <taxon>Leptolyngbyales</taxon>
        <taxon>Leptolyngbyaceae</taxon>
        <taxon>Romeriopsis</taxon>
        <taxon>Romeriopsis navalis</taxon>
    </lineage>
</organism>
<keyword evidence="1" id="KW-0812">Transmembrane</keyword>
<dbReference type="RefSeq" id="WP_264328255.1">
    <property type="nucleotide sequence ID" value="NZ_JADEXQ010000206.1"/>
</dbReference>
<feature type="transmembrane region" description="Helical" evidence="1">
    <location>
        <begin position="98"/>
        <end position="115"/>
    </location>
</feature>
<name>A0A928Z651_9CYAN</name>
<comment type="caution">
    <text evidence="2">The sequence shown here is derived from an EMBL/GenBank/DDBJ whole genome shotgun (WGS) entry which is preliminary data.</text>
</comment>
<feature type="non-terminal residue" evidence="2">
    <location>
        <position position="1"/>
    </location>
</feature>
<keyword evidence="3" id="KW-1185">Reference proteome</keyword>